<dbReference type="InterPro" id="IPR036249">
    <property type="entry name" value="Thioredoxin-like_sf"/>
</dbReference>
<dbReference type="InterPro" id="IPR019389">
    <property type="entry name" value="Selenoprotein_T"/>
</dbReference>
<keyword evidence="3" id="KW-0812">Transmembrane</keyword>
<dbReference type="PANTHER" id="PTHR13544">
    <property type="entry name" value="SELENOPROTEIN T"/>
    <property type="match status" value="1"/>
</dbReference>
<dbReference type="Pfam" id="PF10262">
    <property type="entry name" value="Rdx"/>
    <property type="match status" value="1"/>
</dbReference>
<evidence type="ECO:0000256" key="1">
    <source>
        <dbReference type="ARBA" id="ARBA00022729"/>
    </source>
</evidence>
<comment type="caution">
    <text evidence="5">The sequence shown here is derived from an EMBL/GenBank/DDBJ whole genome shotgun (WGS) entry which is preliminary data.</text>
</comment>
<name>A0ABD2NTK5_9CUCU</name>
<keyword evidence="6" id="KW-1185">Reference proteome</keyword>
<evidence type="ECO:0000313" key="5">
    <source>
        <dbReference type="EMBL" id="KAL3281726.1"/>
    </source>
</evidence>
<dbReference type="Proteomes" id="UP001516400">
    <property type="component" value="Unassembled WGS sequence"/>
</dbReference>
<dbReference type="AlphaFoldDB" id="A0ABD2NTK5"/>
<keyword evidence="3" id="KW-0472">Membrane</keyword>
<feature type="signal peptide" evidence="4">
    <location>
        <begin position="1"/>
        <end position="27"/>
    </location>
</feature>
<feature type="transmembrane region" description="Helical" evidence="3">
    <location>
        <begin position="92"/>
        <end position="115"/>
    </location>
</feature>
<evidence type="ECO:0000256" key="3">
    <source>
        <dbReference type="SAM" id="Phobius"/>
    </source>
</evidence>
<evidence type="ECO:0008006" key="7">
    <source>
        <dbReference type="Google" id="ProtNLM"/>
    </source>
</evidence>
<evidence type="ECO:0000256" key="4">
    <source>
        <dbReference type="SAM" id="SignalP"/>
    </source>
</evidence>
<protein>
    <recommendedName>
        <fullName evidence="7">Selenoprotein T</fullName>
    </recommendedName>
</protein>
<accession>A0ABD2NTK5</accession>
<dbReference type="InterPro" id="IPR011893">
    <property type="entry name" value="Selenoprotein_Rdx-typ"/>
</dbReference>
<dbReference type="NCBIfam" id="TIGR02174">
    <property type="entry name" value="CXXU_selWTH"/>
    <property type="match status" value="1"/>
</dbReference>
<reference evidence="5 6" key="1">
    <citation type="journal article" date="2021" name="BMC Biol.">
        <title>Horizontally acquired antibacterial genes associated with adaptive radiation of ladybird beetles.</title>
        <authorList>
            <person name="Li H.S."/>
            <person name="Tang X.F."/>
            <person name="Huang Y.H."/>
            <person name="Xu Z.Y."/>
            <person name="Chen M.L."/>
            <person name="Du X.Y."/>
            <person name="Qiu B.Y."/>
            <person name="Chen P.T."/>
            <person name="Zhang W."/>
            <person name="Slipinski A."/>
            <person name="Escalona H.E."/>
            <person name="Waterhouse R.M."/>
            <person name="Zwick A."/>
            <person name="Pang H."/>
        </authorList>
    </citation>
    <scope>NUCLEOTIDE SEQUENCE [LARGE SCALE GENOMIC DNA]</scope>
    <source>
        <strain evidence="5">SYSU2018</strain>
    </source>
</reference>
<evidence type="ECO:0000256" key="2">
    <source>
        <dbReference type="ARBA" id="ARBA00023284"/>
    </source>
</evidence>
<evidence type="ECO:0000313" key="6">
    <source>
        <dbReference type="Proteomes" id="UP001516400"/>
    </source>
</evidence>
<keyword evidence="1 4" id="KW-0732">Signal</keyword>
<dbReference type="SUPFAM" id="SSF52833">
    <property type="entry name" value="Thioredoxin-like"/>
    <property type="match status" value="1"/>
</dbReference>
<gene>
    <name evidence="5" type="ORF">HHI36_004930</name>
</gene>
<keyword evidence="2" id="KW-0676">Redox-active center</keyword>
<dbReference type="EMBL" id="JABFTP020000144">
    <property type="protein sequence ID" value="KAL3281726.1"/>
    <property type="molecule type" value="Genomic_DNA"/>
</dbReference>
<feature type="chain" id="PRO_5044864145" description="Selenoprotein T" evidence="4">
    <location>
        <begin position="28"/>
        <end position="203"/>
    </location>
</feature>
<proteinExistence type="predicted"/>
<dbReference type="Gene3D" id="3.40.30.10">
    <property type="entry name" value="Glutaredoxin"/>
    <property type="match status" value="1"/>
</dbReference>
<keyword evidence="3" id="KW-1133">Transmembrane helix</keyword>
<organism evidence="5 6">
    <name type="scientific">Cryptolaemus montrouzieri</name>
    <dbReference type="NCBI Taxonomy" id="559131"/>
    <lineage>
        <taxon>Eukaryota</taxon>
        <taxon>Metazoa</taxon>
        <taxon>Ecdysozoa</taxon>
        <taxon>Arthropoda</taxon>
        <taxon>Hexapoda</taxon>
        <taxon>Insecta</taxon>
        <taxon>Pterygota</taxon>
        <taxon>Neoptera</taxon>
        <taxon>Endopterygota</taxon>
        <taxon>Coleoptera</taxon>
        <taxon>Polyphaga</taxon>
        <taxon>Cucujiformia</taxon>
        <taxon>Coccinelloidea</taxon>
        <taxon>Coccinellidae</taxon>
        <taxon>Scymninae</taxon>
        <taxon>Scymnini</taxon>
        <taxon>Cryptolaemus</taxon>
    </lineage>
</organism>
<dbReference type="PANTHER" id="PTHR13544:SF0">
    <property type="entry name" value="THIOREDOXIN REDUCTASE-LIKE SELENOPROTEIN T"/>
    <property type="match status" value="1"/>
</dbReference>
<sequence>MMTIISKSRLFCVAAVVISLIIVLVSSNSIEDDDVPMTKLTQNVGAPTLKFFYCYSCGYKNMYEQYVQILQQKYPFIILEGSNYEPSGISMFLSRFIGLVKMFLILCILAGVNIFEYINQPRPSWWIWCTENKIYAGMMLFFLSNIIEVQLIQSGAFEILLNDVPVWSKLETGRIPQPPELFQIIDNHMQFDSKIEFNNGFAK</sequence>